<comment type="subcellular location">
    <subcellularLocation>
        <location evidence="1 8">Membrane</location>
        <topology evidence="1 8">Multi-pass membrane protein</topology>
    </subcellularLocation>
</comment>
<dbReference type="PANTHER" id="PTHR31752">
    <property type="entry name" value="AUXIN EFFLUX CARRIER COMPONENT 1B-RELATED"/>
    <property type="match status" value="1"/>
</dbReference>
<name>A0A8J5F2V0_ZINOF</name>
<evidence type="ECO:0000256" key="8">
    <source>
        <dbReference type="RuleBase" id="RU362108"/>
    </source>
</evidence>
<evidence type="ECO:0000256" key="3">
    <source>
        <dbReference type="ARBA" id="ARBA00022448"/>
    </source>
</evidence>
<evidence type="ECO:0000256" key="2">
    <source>
        <dbReference type="ARBA" id="ARBA00009177"/>
    </source>
</evidence>
<gene>
    <name evidence="9" type="ORF">ZIOFF_063741</name>
</gene>
<feature type="transmembrane region" description="Helical" evidence="8">
    <location>
        <begin position="26"/>
        <end position="43"/>
    </location>
</feature>
<dbReference type="Pfam" id="PF03547">
    <property type="entry name" value="Mem_trans"/>
    <property type="match status" value="1"/>
</dbReference>
<feature type="transmembrane region" description="Helical" evidence="8">
    <location>
        <begin position="86"/>
        <end position="108"/>
    </location>
</feature>
<dbReference type="NCBIfam" id="TIGR00946">
    <property type="entry name" value="2a69"/>
    <property type="match status" value="1"/>
</dbReference>
<dbReference type="PANTHER" id="PTHR31752:SF48">
    <property type="entry name" value="AUXIN EFFLUX CARRIER COMPONENT 1A"/>
    <property type="match status" value="1"/>
</dbReference>
<comment type="similarity">
    <text evidence="2 8">Belongs to the auxin efflux carrier (TC 2.A.69.1) family.</text>
</comment>
<sequence length="168" mass="18256">MPPTSVMTRLILIMVWRKLIRNPNTYSSLIGIIWALVCFRWKFQMPAIILHSISILSDAGLGMAMFSLGLFMALQPRIIACGNTKAAFAMAVRFLVGPAVMAAASLTIGLRGTLLHVAIVQAALPQGIVPFVFAKEYNVHPDILSTAVIFGMLIALPITLVYYIALGI</sequence>
<keyword evidence="7 8" id="KW-0927">Auxin signaling pathway</keyword>
<evidence type="ECO:0000256" key="7">
    <source>
        <dbReference type="ARBA" id="ARBA00023294"/>
    </source>
</evidence>
<dbReference type="EMBL" id="JACMSC010000017">
    <property type="protein sequence ID" value="KAG6480261.1"/>
    <property type="molecule type" value="Genomic_DNA"/>
</dbReference>
<dbReference type="InterPro" id="IPR004776">
    <property type="entry name" value="Mem_transp_PIN-like"/>
</dbReference>
<keyword evidence="6 8" id="KW-0472">Membrane</keyword>
<keyword evidence="4 8" id="KW-0812">Transmembrane</keyword>
<dbReference type="GO" id="GO:0005783">
    <property type="term" value="C:endoplasmic reticulum"/>
    <property type="evidence" value="ECO:0007669"/>
    <property type="project" value="TreeGrafter"/>
</dbReference>
<dbReference type="Proteomes" id="UP000734854">
    <property type="component" value="Unassembled WGS sequence"/>
</dbReference>
<dbReference type="GO" id="GO:0010329">
    <property type="term" value="F:auxin efflux transmembrane transporter activity"/>
    <property type="evidence" value="ECO:0007669"/>
    <property type="project" value="TreeGrafter"/>
</dbReference>
<keyword evidence="3 8" id="KW-0813">Transport</keyword>
<evidence type="ECO:0000256" key="4">
    <source>
        <dbReference type="ARBA" id="ARBA00022692"/>
    </source>
</evidence>
<protein>
    <recommendedName>
        <fullName evidence="8">Auxin efflux carrier component</fullName>
    </recommendedName>
</protein>
<dbReference type="InterPro" id="IPR051107">
    <property type="entry name" value="Auxin_Efflux_Carrier"/>
</dbReference>
<evidence type="ECO:0000256" key="1">
    <source>
        <dbReference type="ARBA" id="ARBA00004141"/>
    </source>
</evidence>
<comment type="caution">
    <text evidence="8">Lacks conserved residue(s) required for the propagation of feature annotation.</text>
</comment>
<evidence type="ECO:0000313" key="10">
    <source>
        <dbReference type="Proteomes" id="UP000734854"/>
    </source>
</evidence>
<proteinExistence type="inferred from homology"/>
<keyword evidence="5 8" id="KW-1133">Transmembrane helix</keyword>
<comment type="caution">
    <text evidence="9">The sequence shown here is derived from an EMBL/GenBank/DDBJ whole genome shotgun (WGS) entry which is preliminary data.</text>
</comment>
<reference evidence="9 10" key="1">
    <citation type="submission" date="2020-08" db="EMBL/GenBank/DDBJ databases">
        <title>Plant Genome Project.</title>
        <authorList>
            <person name="Zhang R.-G."/>
        </authorList>
    </citation>
    <scope>NUCLEOTIDE SEQUENCE [LARGE SCALE GENOMIC DNA]</scope>
    <source>
        <tissue evidence="9">Rhizome</tissue>
    </source>
</reference>
<feature type="transmembrane region" description="Helical" evidence="8">
    <location>
        <begin position="146"/>
        <end position="165"/>
    </location>
</feature>
<feature type="transmembrane region" description="Helical" evidence="8">
    <location>
        <begin position="49"/>
        <end position="74"/>
    </location>
</feature>
<evidence type="ECO:0000313" key="9">
    <source>
        <dbReference type="EMBL" id="KAG6480261.1"/>
    </source>
</evidence>
<dbReference type="AlphaFoldDB" id="A0A8J5F2V0"/>
<evidence type="ECO:0000256" key="5">
    <source>
        <dbReference type="ARBA" id="ARBA00022989"/>
    </source>
</evidence>
<dbReference type="GO" id="GO:0009926">
    <property type="term" value="P:auxin polar transport"/>
    <property type="evidence" value="ECO:0007669"/>
    <property type="project" value="TreeGrafter"/>
</dbReference>
<comment type="function">
    <text evidence="8">May act as a component of the auxin efflux carrier.</text>
</comment>
<dbReference type="GO" id="GO:0009734">
    <property type="term" value="P:auxin-activated signaling pathway"/>
    <property type="evidence" value="ECO:0007669"/>
    <property type="project" value="UniProtKB-UniRule"/>
</dbReference>
<evidence type="ECO:0000256" key="6">
    <source>
        <dbReference type="ARBA" id="ARBA00023136"/>
    </source>
</evidence>
<accession>A0A8J5F2V0</accession>
<organism evidence="9 10">
    <name type="scientific">Zingiber officinale</name>
    <name type="common">Ginger</name>
    <name type="synonym">Amomum zingiber</name>
    <dbReference type="NCBI Taxonomy" id="94328"/>
    <lineage>
        <taxon>Eukaryota</taxon>
        <taxon>Viridiplantae</taxon>
        <taxon>Streptophyta</taxon>
        <taxon>Embryophyta</taxon>
        <taxon>Tracheophyta</taxon>
        <taxon>Spermatophyta</taxon>
        <taxon>Magnoliopsida</taxon>
        <taxon>Liliopsida</taxon>
        <taxon>Zingiberales</taxon>
        <taxon>Zingiberaceae</taxon>
        <taxon>Zingiber</taxon>
    </lineage>
</organism>
<keyword evidence="10" id="KW-1185">Reference proteome</keyword>
<dbReference type="GO" id="GO:0005886">
    <property type="term" value="C:plasma membrane"/>
    <property type="evidence" value="ECO:0007669"/>
    <property type="project" value="TreeGrafter"/>
</dbReference>
<dbReference type="InterPro" id="IPR014024">
    <property type="entry name" value="Auxin_eff_plant"/>
</dbReference>